<keyword evidence="4" id="KW-1185">Reference proteome</keyword>
<keyword evidence="1" id="KW-0175">Coiled coil</keyword>
<evidence type="ECO:0000256" key="1">
    <source>
        <dbReference type="SAM" id="Coils"/>
    </source>
</evidence>
<feature type="coiled-coil region" evidence="1">
    <location>
        <begin position="229"/>
        <end position="291"/>
    </location>
</feature>
<evidence type="ECO:0000313" key="3">
    <source>
        <dbReference type="EMBL" id="ROT71593.1"/>
    </source>
</evidence>
<dbReference type="Proteomes" id="UP000283509">
    <property type="component" value="Unassembled WGS sequence"/>
</dbReference>
<dbReference type="GO" id="GO:0007030">
    <property type="term" value="P:Golgi organization"/>
    <property type="evidence" value="ECO:0007669"/>
    <property type="project" value="InterPro"/>
</dbReference>
<feature type="compositionally biased region" description="Basic and acidic residues" evidence="2">
    <location>
        <begin position="60"/>
        <end position="99"/>
    </location>
</feature>
<feature type="coiled-coil region" evidence="1">
    <location>
        <begin position="318"/>
        <end position="380"/>
    </location>
</feature>
<proteinExistence type="predicted"/>
<dbReference type="AlphaFoldDB" id="A0A3R7QLW7"/>
<accession>A0A3R7QLW7</accession>
<reference evidence="3 4" key="2">
    <citation type="submission" date="2019-01" db="EMBL/GenBank/DDBJ databases">
        <title>The decoding of complex shrimp genome reveals the adaptation for benthos swimmer, frequently molting mechanism and breeding impact on genome.</title>
        <authorList>
            <person name="Sun Y."/>
            <person name="Gao Y."/>
            <person name="Yu Y."/>
        </authorList>
    </citation>
    <scope>NUCLEOTIDE SEQUENCE [LARGE SCALE GENOMIC DNA]</scope>
    <source>
        <tissue evidence="3">Muscle</tissue>
    </source>
</reference>
<dbReference type="EMBL" id="QCYY01002276">
    <property type="protein sequence ID" value="ROT71593.1"/>
    <property type="molecule type" value="Genomic_DNA"/>
</dbReference>
<dbReference type="InterPro" id="IPR027095">
    <property type="entry name" value="Golgin-45"/>
</dbReference>
<evidence type="ECO:0000256" key="2">
    <source>
        <dbReference type="SAM" id="MobiDB-lite"/>
    </source>
</evidence>
<feature type="region of interest" description="Disordered" evidence="2">
    <location>
        <begin position="200"/>
        <end position="227"/>
    </location>
</feature>
<name>A0A3R7QLW7_PENVA</name>
<feature type="region of interest" description="Disordered" evidence="2">
    <location>
        <begin position="120"/>
        <end position="144"/>
    </location>
</feature>
<dbReference type="PANTHER" id="PTHR13066:SF2">
    <property type="entry name" value="GOLGIN-45"/>
    <property type="match status" value="1"/>
</dbReference>
<sequence length="531" mass="58686">MKPSGAIRYPVQGVTLHRVAAGKRSQGDGQEQVEAPSSLVCETGNSVSGETAKQKPTLHTVEEKAKTEGKPLDRKTKSEPKLSLGGKKEGGGPRRLGSEKYLPEVADIAHKLTKVSVMSTPDTHLLNTPPKDMQTKRMIPVLPSSPSGGVAAALCAAAREGSTSLYTQKRKEPKFVPYEPYKGCVKPIFTKKKTKVVQQEAAGKSVPAVSEEKDSASKTEPVADEQKTTEKLNIMVKDFERERASWEEQTKVLIEEKKSMEEQLSQMKKDKTNLENQLKIQSQVNAELKKLLVASVGEDVQGQVQVLTEDKARMATMIRRYSERVDRDYEEKERMEIQCDVWRSKFLGSSMLVDELAGWKAALMRHIDEAEEALHVMMDEHDMARQHVLNMYRMNKQLRDAFDPLAAQSGGVASLTSADLVTLAVDGDVLAETVRDRLLGDLGRAVGCGLSVEGLETQTPGEKMARQACGKKIKKPFVLGWRNKDGRASCEGCSTVSPGRNAMMHRFHPNTRYEHVTVNCCAHCNGEIKVV</sequence>
<organism evidence="3 4">
    <name type="scientific">Penaeus vannamei</name>
    <name type="common">Whiteleg shrimp</name>
    <name type="synonym">Litopenaeus vannamei</name>
    <dbReference type="NCBI Taxonomy" id="6689"/>
    <lineage>
        <taxon>Eukaryota</taxon>
        <taxon>Metazoa</taxon>
        <taxon>Ecdysozoa</taxon>
        <taxon>Arthropoda</taxon>
        <taxon>Crustacea</taxon>
        <taxon>Multicrustacea</taxon>
        <taxon>Malacostraca</taxon>
        <taxon>Eumalacostraca</taxon>
        <taxon>Eucarida</taxon>
        <taxon>Decapoda</taxon>
        <taxon>Dendrobranchiata</taxon>
        <taxon>Penaeoidea</taxon>
        <taxon>Penaeidae</taxon>
        <taxon>Penaeus</taxon>
    </lineage>
</organism>
<dbReference type="OrthoDB" id="5959043at2759"/>
<dbReference type="PANTHER" id="PTHR13066">
    <property type="entry name" value="BASIC LEUCINE ZIPPER NUCLEAR FACTOR 1 BLZF1 PROTEIN"/>
    <property type="match status" value="1"/>
</dbReference>
<reference evidence="3 4" key="1">
    <citation type="submission" date="2018-04" db="EMBL/GenBank/DDBJ databases">
        <authorList>
            <person name="Zhang X."/>
            <person name="Yuan J."/>
            <person name="Li F."/>
            <person name="Xiang J."/>
        </authorList>
    </citation>
    <scope>NUCLEOTIDE SEQUENCE [LARGE SCALE GENOMIC DNA]</scope>
    <source>
        <tissue evidence="3">Muscle</tissue>
    </source>
</reference>
<dbReference type="STRING" id="6689.A0A3R7QLW7"/>
<protein>
    <submittedName>
        <fullName evidence="3">Putative golgin-45</fullName>
    </submittedName>
</protein>
<dbReference type="GO" id="GO:0043001">
    <property type="term" value="P:Golgi to plasma membrane protein transport"/>
    <property type="evidence" value="ECO:0007669"/>
    <property type="project" value="InterPro"/>
</dbReference>
<feature type="region of interest" description="Disordered" evidence="2">
    <location>
        <begin position="20"/>
        <end position="99"/>
    </location>
</feature>
<evidence type="ECO:0000313" key="4">
    <source>
        <dbReference type="Proteomes" id="UP000283509"/>
    </source>
</evidence>
<gene>
    <name evidence="3" type="ORF">C7M84_010080</name>
</gene>
<comment type="caution">
    <text evidence="3">The sequence shown here is derived from an EMBL/GenBank/DDBJ whole genome shotgun (WGS) entry which is preliminary data.</text>
</comment>
<dbReference type="GO" id="GO:0000139">
    <property type="term" value="C:Golgi membrane"/>
    <property type="evidence" value="ECO:0007669"/>
    <property type="project" value="TreeGrafter"/>
</dbReference>